<dbReference type="Proteomes" id="UP000308092">
    <property type="component" value="Unassembled WGS sequence"/>
</dbReference>
<comment type="caution">
    <text evidence="1">The sequence shown here is derived from an EMBL/GenBank/DDBJ whole genome shotgun (WGS) entry which is preliminary data.</text>
</comment>
<gene>
    <name evidence="1" type="ORF">EYZ11_004865</name>
</gene>
<protein>
    <submittedName>
        <fullName evidence="1">Uncharacterized protein</fullName>
    </submittedName>
</protein>
<dbReference type="EMBL" id="SOSA01000148">
    <property type="protein sequence ID" value="THC95652.1"/>
    <property type="molecule type" value="Genomic_DNA"/>
</dbReference>
<sequence>MVSNIPFLISTIWALHQSPLYACFLETVHGRATIWAFDMGIAIQTTEQRLDDS</sequence>
<evidence type="ECO:0000313" key="2">
    <source>
        <dbReference type="Proteomes" id="UP000308092"/>
    </source>
</evidence>
<accession>A0A4S3JJS8</accession>
<keyword evidence="2" id="KW-1185">Reference proteome</keyword>
<organism evidence="1 2">
    <name type="scientific">Aspergillus tanneri</name>
    <dbReference type="NCBI Taxonomy" id="1220188"/>
    <lineage>
        <taxon>Eukaryota</taxon>
        <taxon>Fungi</taxon>
        <taxon>Dikarya</taxon>
        <taxon>Ascomycota</taxon>
        <taxon>Pezizomycotina</taxon>
        <taxon>Eurotiomycetes</taxon>
        <taxon>Eurotiomycetidae</taxon>
        <taxon>Eurotiales</taxon>
        <taxon>Aspergillaceae</taxon>
        <taxon>Aspergillus</taxon>
        <taxon>Aspergillus subgen. Circumdati</taxon>
    </lineage>
</organism>
<dbReference type="VEuPathDB" id="FungiDB:EYZ11_004865"/>
<name>A0A4S3JJS8_9EURO</name>
<dbReference type="AlphaFoldDB" id="A0A4S3JJS8"/>
<reference evidence="1 2" key="1">
    <citation type="submission" date="2019-03" db="EMBL/GenBank/DDBJ databases">
        <title>The genome sequence of a newly discovered highly antifungal drug resistant Aspergillus species, Aspergillus tanneri NIH 1004.</title>
        <authorList>
            <person name="Mounaud S."/>
            <person name="Singh I."/>
            <person name="Joardar V."/>
            <person name="Pakala S."/>
            <person name="Pakala S."/>
            <person name="Venepally P."/>
            <person name="Hoover J."/>
            <person name="Nierman W."/>
            <person name="Chung J."/>
            <person name="Losada L."/>
        </authorList>
    </citation>
    <scope>NUCLEOTIDE SEQUENCE [LARGE SCALE GENOMIC DNA]</scope>
    <source>
        <strain evidence="1 2">NIH1004</strain>
    </source>
</reference>
<proteinExistence type="predicted"/>
<evidence type="ECO:0000313" key="1">
    <source>
        <dbReference type="EMBL" id="THC95652.1"/>
    </source>
</evidence>